<dbReference type="SUPFAM" id="SSF52266">
    <property type="entry name" value="SGNH hydrolase"/>
    <property type="match status" value="1"/>
</dbReference>
<dbReference type="EMBL" id="FOJS01000019">
    <property type="protein sequence ID" value="SFA48996.1"/>
    <property type="molecule type" value="Genomic_DNA"/>
</dbReference>
<evidence type="ECO:0000313" key="2">
    <source>
        <dbReference type="Proteomes" id="UP000198650"/>
    </source>
</evidence>
<gene>
    <name evidence="1" type="ORF">SAMN05192569_101939</name>
</gene>
<protein>
    <recommendedName>
        <fullName evidence="3">Lysophospholipase L1</fullName>
    </recommendedName>
</protein>
<reference evidence="2" key="1">
    <citation type="submission" date="2016-10" db="EMBL/GenBank/DDBJ databases">
        <authorList>
            <person name="Varghese N."/>
            <person name="Submissions S."/>
        </authorList>
    </citation>
    <scope>NUCLEOTIDE SEQUENCE [LARGE SCALE GENOMIC DNA]</scope>
    <source>
        <strain evidence="2">M1</strain>
    </source>
</reference>
<dbReference type="RefSeq" id="WP_090949554.1">
    <property type="nucleotide sequence ID" value="NZ_FOJS01000019.1"/>
</dbReference>
<dbReference type="Gene3D" id="3.40.50.1110">
    <property type="entry name" value="SGNH hydrolase"/>
    <property type="match status" value="1"/>
</dbReference>
<dbReference type="STRING" id="186116.SAMN05192569_101939"/>
<sequence length="259" mass="29408">MRNVLFTGLLLASCVLFVIIGQIYWQNKVDQSVQSAIAEEKGSGQTAGEDGDVMKYAANLPPDVQKKVKDAIHQRKPVRLVIVGSKAISSAEKSWPALFKDELEATYGKRVFDVIVKEYGDMTTKEALEANLDKEIIDAKPDVLLWEPFILNNNGVVAIDETLDDIETMIENITSALPDVVIMLQPPHPIYNAKYYPMQVEAFRAFANEKGYVYLDHWKAWPDYKSEKLNDVVDENTDLPNERGQRLWADFFIDYFIAK</sequence>
<name>A0A1I0TDC3_9BACL</name>
<dbReference type="CDD" id="cd00229">
    <property type="entry name" value="SGNH_hydrolase"/>
    <property type="match status" value="1"/>
</dbReference>
<dbReference type="Proteomes" id="UP000198650">
    <property type="component" value="Unassembled WGS sequence"/>
</dbReference>
<proteinExistence type="predicted"/>
<dbReference type="AlphaFoldDB" id="A0A1I0TDC3"/>
<accession>A0A1I0TDC3</accession>
<organism evidence="1 2">
    <name type="scientific">Parageobacillus thermantarcticus</name>
    <dbReference type="NCBI Taxonomy" id="186116"/>
    <lineage>
        <taxon>Bacteria</taxon>
        <taxon>Bacillati</taxon>
        <taxon>Bacillota</taxon>
        <taxon>Bacilli</taxon>
        <taxon>Bacillales</taxon>
        <taxon>Anoxybacillaceae</taxon>
        <taxon>Parageobacillus</taxon>
    </lineage>
</organism>
<evidence type="ECO:0008006" key="3">
    <source>
        <dbReference type="Google" id="ProtNLM"/>
    </source>
</evidence>
<keyword evidence="2" id="KW-1185">Reference proteome</keyword>
<evidence type="ECO:0000313" key="1">
    <source>
        <dbReference type="EMBL" id="SFA48996.1"/>
    </source>
</evidence>
<dbReference type="OrthoDB" id="2451965at2"/>
<dbReference type="InterPro" id="IPR036514">
    <property type="entry name" value="SGNH_hydro_sf"/>
</dbReference>